<name>A0AAV1HKN2_XYRNO</name>
<dbReference type="GO" id="GO:0005764">
    <property type="term" value="C:lysosome"/>
    <property type="evidence" value="ECO:0007669"/>
    <property type="project" value="TreeGrafter"/>
</dbReference>
<gene>
    <name evidence="3" type="ORF">XNOV1_A001843</name>
</gene>
<accession>A0AAV1HKN2</accession>
<feature type="signal peptide" evidence="2">
    <location>
        <begin position="1"/>
        <end position="16"/>
    </location>
</feature>
<sequence length="215" mass="23695">MRVVVALACLLAACLAQKPHPCKSPPLMTGALTMSTQNEKLWLYAKYLYDALGQRIRLFEFGTMNNKTFTYDILLLYNQHVIYQIFHKNKTCIISPLEGDFVPFAIPDEANLLGQAIVGSSSGPGQGLLVNTWIGDLPNKEGKYMSTVTEFGCIPVSLAYQAKEYGWAVLSYFNNVIGITDPSLLNPPSFCPGADTLTGSDKKPVGFFSLFHQDN</sequence>
<dbReference type="Pfam" id="PF00811">
    <property type="entry name" value="Ependymin"/>
    <property type="match status" value="1"/>
</dbReference>
<proteinExistence type="inferred from homology"/>
<keyword evidence="2" id="KW-0732">Signal</keyword>
<dbReference type="GO" id="GO:0005576">
    <property type="term" value="C:extracellular region"/>
    <property type="evidence" value="ECO:0007669"/>
    <property type="project" value="InterPro"/>
</dbReference>
<dbReference type="GO" id="GO:0005509">
    <property type="term" value="F:calcium ion binding"/>
    <property type="evidence" value="ECO:0007669"/>
    <property type="project" value="InterPro"/>
</dbReference>
<dbReference type="PANTHER" id="PTHR10697:SF5">
    <property type="entry name" value="EPENDYMIN-RELATED"/>
    <property type="match status" value="1"/>
</dbReference>
<organism evidence="3 4">
    <name type="scientific">Xyrichtys novacula</name>
    <name type="common">Pearly razorfish</name>
    <name type="synonym">Hemipteronotus novacula</name>
    <dbReference type="NCBI Taxonomy" id="13765"/>
    <lineage>
        <taxon>Eukaryota</taxon>
        <taxon>Metazoa</taxon>
        <taxon>Chordata</taxon>
        <taxon>Craniata</taxon>
        <taxon>Vertebrata</taxon>
        <taxon>Euteleostomi</taxon>
        <taxon>Actinopterygii</taxon>
        <taxon>Neopterygii</taxon>
        <taxon>Teleostei</taxon>
        <taxon>Neoteleostei</taxon>
        <taxon>Acanthomorphata</taxon>
        <taxon>Eupercaria</taxon>
        <taxon>Labriformes</taxon>
        <taxon>Labridae</taxon>
        <taxon>Xyrichtys</taxon>
    </lineage>
</organism>
<feature type="chain" id="PRO_5043796628" evidence="2">
    <location>
        <begin position="17"/>
        <end position="215"/>
    </location>
</feature>
<comment type="similarity">
    <text evidence="1">Belongs to the ependymin family.</text>
</comment>
<protein>
    <submittedName>
        <fullName evidence="3">Ependymin-like</fullName>
    </submittedName>
</protein>
<dbReference type="EMBL" id="OY660886">
    <property type="protein sequence ID" value="CAJ1086632.1"/>
    <property type="molecule type" value="Genomic_DNA"/>
</dbReference>
<dbReference type="PANTHER" id="PTHR10697">
    <property type="entry name" value="MAMMALIAN EPENDYMIN-RELATED PROTEIN 1"/>
    <property type="match status" value="1"/>
</dbReference>
<reference evidence="3" key="1">
    <citation type="submission" date="2023-08" db="EMBL/GenBank/DDBJ databases">
        <authorList>
            <person name="Alioto T."/>
            <person name="Alioto T."/>
            <person name="Gomez Garrido J."/>
        </authorList>
    </citation>
    <scope>NUCLEOTIDE SEQUENCE</scope>
</reference>
<evidence type="ECO:0000313" key="3">
    <source>
        <dbReference type="EMBL" id="CAJ1086632.1"/>
    </source>
</evidence>
<keyword evidence="4" id="KW-1185">Reference proteome</keyword>
<dbReference type="PRINTS" id="PR00317">
    <property type="entry name" value="EPENDYMIN"/>
</dbReference>
<evidence type="ECO:0000256" key="1">
    <source>
        <dbReference type="ARBA" id="ARBA00010771"/>
    </source>
</evidence>
<evidence type="ECO:0000313" key="4">
    <source>
        <dbReference type="Proteomes" id="UP001178508"/>
    </source>
</evidence>
<dbReference type="InterPro" id="IPR001299">
    <property type="entry name" value="Ependymin"/>
</dbReference>
<dbReference type="GO" id="GO:0007160">
    <property type="term" value="P:cell-matrix adhesion"/>
    <property type="evidence" value="ECO:0007669"/>
    <property type="project" value="InterPro"/>
</dbReference>
<dbReference type="AlphaFoldDB" id="A0AAV1HKN2"/>
<dbReference type="Proteomes" id="UP001178508">
    <property type="component" value="Chromosome 23"/>
</dbReference>
<evidence type="ECO:0000256" key="2">
    <source>
        <dbReference type="SAM" id="SignalP"/>
    </source>
</evidence>
<dbReference type="SMART" id="SM00026">
    <property type="entry name" value="EPEND"/>
    <property type="match status" value="1"/>
</dbReference>